<evidence type="ECO:0000256" key="1">
    <source>
        <dbReference type="SAM" id="MobiDB-lite"/>
    </source>
</evidence>
<evidence type="ECO:0000313" key="3">
    <source>
        <dbReference type="Proteomes" id="UP001270362"/>
    </source>
</evidence>
<proteinExistence type="predicted"/>
<protein>
    <submittedName>
        <fullName evidence="2">Uncharacterized protein</fullName>
    </submittedName>
</protein>
<reference evidence="2" key="1">
    <citation type="journal article" date="2023" name="Mol. Phylogenet. Evol.">
        <title>Genome-scale phylogeny and comparative genomics of the fungal order Sordariales.</title>
        <authorList>
            <person name="Hensen N."/>
            <person name="Bonometti L."/>
            <person name="Westerberg I."/>
            <person name="Brannstrom I.O."/>
            <person name="Guillou S."/>
            <person name="Cros-Aarteil S."/>
            <person name="Calhoun S."/>
            <person name="Haridas S."/>
            <person name="Kuo A."/>
            <person name="Mondo S."/>
            <person name="Pangilinan J."/>
            <person name="Riley R."/>
            <person name="LaButti K."/>
            <person name="Andreopoulos B."/>
            <person name="Lipzen A."/>
            <person name="Chen C."/>
            <person name="Yan M."/>
            <person name="Daum C."/>
            <person name="Ng V."/>
            <person name="Clum A."/>
            <person name="Steindorff A."/>
            <person name="Ohm R.A."/>
            <person name="Martin F."/>
            <person name="Silar P."/>
            <person name="Natvig D.O."/>
            <person name="Lalanne C."/>
            <person name="Gautier V."/>
            <person name="Ament-Velasquez S.L."/>
            <person name="Kruys A."/>
            <person name="Hutchinson M.I."/>
            <person name="Powell A.J."/>
            <person name="Barry K."/>
            <person name="Miller A.N."/>
            <person name="Grigoriev I.V."/>
            <person name="Debuchy R."/>
            <person name="Gladieux P."/>
            <person name="Hiltunen Thoren M."/>
            <person name="Johannesson H."/>
        </authorList>
    </citation>
    <scope>NUCLEOTIDE SEQUENCE</scope>
    <source>
        <strain evidence="2">CBS 314.62</strain>
    </source>
</reference>
<keyword evidence="3" id="KW-1185">Reference proteome</keyword>
<name>A0AAE0XK98_9PEZI</name>
<dbReference type="Proteomes" id="UP001270362">
    <property type="component" value="Unassembled WGS sequence"/>
</dbReference>
<sequence>TQPELLTKVDSSRRGYGRHDYLRFDHIASSHMPAGRGKIGQIQIDCRFIFTKSQWGYLGMNLGNTNIPAGIVYLDIDFHQPSDCRLKSATVVVTLEEHDEKGRHLVADRSACPVKFTNHYGPSGLRGQERAVQKKQAKSFTPSFQAMGFGIGGVGVTKEQTAMSGSRWSFSGHLSRSKGSRWDNTLQWHLDENVQEAQPMRSNVIHTAFAPEHNARMFYMTVEVTGKLRDTSDRIKNKLRFGGKKDSVTTKMHWKEPYSSHLWLDKIARDLPLSMEYENMSKVPVEVPDASRAEYRPSNHPLSNQSRGSQQAIEEPDNGGTWVMAEIPPDTHAGLLGMGDTLHLPELTLDNMCMAAGLPVPDAPSAT</sequence>
<organism evidence="2 3">
    <name type="scientific">Podospora appendiculata</name>
    <dbReference type="NCBI Taxonomy" id="314037"/>
    <lineage>
        <taxon>Eukaryota</taxon>
        <taxon>Fungi</taxon>
        <taxon>Dikarya</taxon>
        <taxon>Ascomycota</taxon>
        <taxon>Pezizomycotina</taxon>
        <taxon>Sordariomycetes</taxon>
        <taxon>Sordariomycetidae</taxon>
        <taxon>Sordariales</taxon>
        <taxon>Podosporaceae</taxon>
        <taxon>Podospora</taxon>
    </lineage>
</organism>
<feature type="non-terminal residue" evidence="2">
    <location>
        <position position="1"/>
    </location>
</feature>
<dbReference type="EMBL" id="JAULSO010000001">
    <property type="protein sequence ID" value="KAK3694970.1"/>
    <property type="molecule type" value="Genomic_DNA"/>
</dbReference>
<dbReference type="AlphaFoldDB" id="A0AAE0XK98"/>
<feature type="non-terminal residue" evidence="2">
    <location>
        <position position="367"/>
    </location>
</feature>
<accession>A0AAE0XK98</accession>
<reference evidence="2" key="2">
    <citation type="submission" date="2023-06" db="EMBL/GenBank/DDBJ databases">
        <authorList>
            <consortium name="Lawrence Berkeley National Laboratory"/>
            <person name="Haridas S."/>
            <person name="Hensen N."/>
            <person name="Bonometti L."/>
            <person name="Westerberg I."/>
            <person name="Brannstrom I.O."/>
            <person name="Guillou S."/>
            <person name="Cros-Aarteil S."/>
            <person name="Calhoun S."/>
            <person name="Kuo A."/>
            <person name="Mondo S."/>
            <person name="Pangilinan J."/>
            <person name="Riley R."/>
            <person name="Labutti K."/>
            <person name="Andreopoulos B."/>
            <person name="Lipzen A."/>
            <person name="Chen C."/>
            <person name="Yanf M."/>
            <person name="Daum C."/>
            <person name="Ng V."/>
            <person name="Clum A."/>
            <person name="Steindorff A."/>
            <person name="Ohm R."/>
            <person name="Martin F."/>
            <person name="Silar P."/>
            <person name="Natvig D."/>
            <person name="Lalanne C."/>
            <person name="Gautier V."/>
            <person name="Ament-Velasquez S.L."/>
            <person name="Kruys A."/>
            <person name="Hutchinson M.I."/>
            <person name="Powell A.J."/>
            <person name="Barry K."/>
            <person name="Miller A.N."/>
            <person name="Grigoriev I.V."/>
            <person name="Debuchy R."/>
            <person name="Gladieux P."/>
            <person name="Thoren M.H."/>
            <person name="Johannesson H."/>
        </authorList>
    </citation>
    <scope>NUCLEOTIDE SEQUENCE</scope>
    <source>
        <strain evidence="2">CBS 314.62</strain>
    </source>
</reference>
<feature type="region of interest" description="Disordered" evidence="1">
    <location>
        <begin position="293"/>
        <end position="320"/>
    </location>
</feature>
<feature type="compositionally biased region" description="Polar residues" evidence="1">
    <location>
        <begin position="300"/>
        <end position="312"/>
    </location>
</feature>
<evidence type="ECO:0000313" key="2">
    <source>
        <dbReference type="EMBL" id="KAK3694970.1"/>
    </source>
</evidence>
<comment type="caution">
    <text evidence="2">The sequence shown here is derived from an EMBL/GenBank/DDBJ whole genome shotgun (WGS) entry which is preliminary data.</text>
</comment>
<gene>
    <name evidence="2" type="ORF">B0T22DRAFT_358809</name>
</gene>